<evidence type="ECO:0000313" key="2">
    <source>
        <dbReference type="EMBL" id="CDW33568.1"/>
    </source>
</evidence>
<name>A0A0K2U5R4_LEPSM</name>
<dbReference type="AlphaFoldDB" id="A0A0K2U5R4"/>
<reference evidence="2" key="1">
    <citation type="submission" date="2014-05" db="EMBL/GenBank/DDBJ databases">
        <authorList>
            <person name="Chronopoulou M."/>
        </authorList>
    </citation>
    <scope>NUCLEOTIDE SEQUENCE</scope>
    <source>
        <tissue evidence="2">Whole organism</tissue>
    </source>
</reference>
<dbReference type="EMBL" id="HACA01016207">
    <property type="protein sequence ID" value="CDW33568.1"/>
    <property type="molecule type" value="Transcribed_RNA"/>
</dbReference>
<accession>A0A0K2U5R4</accession>
<evidence type="ECO:0000256" key="1">
    <source>
        <dbReference type="SAM" id="Phobius"/>
    </source>
</evidence>
<keyword evidence="1" id="KW-1133">Transmembrane helix</keyword>
<keyword evidence="1" id="KW-0812">Transmembrane</keyword>
<proteinExistence type="predicted"/>
<sequence>MYDTMYHDMVYISGCGLLLELPLDSNFLFSQQGFFTVSFFMEIVFPRIVASSTRLRNIDFEESLSYS</sequence>
<protein>
    <submittedName>
        <fullName evidence="2">Uncharacterized protein</fullName>
    </submittedName>
</protein>
<keyword evidence="1" id="KW-0472">Membrane</keyword>
<feature type="transmembrane region" description="Helical" evidence="1">
    <location>
        <begin position="27"/>
        <end position="45"/>
    </location>
</feature>
<organism evidence="2">
    <name type="scientific">Lepeophtheirus salmonis</name>
    <name type="common">Salmon louse</name>
    <name type="synonym">Caligus salmonis</name>
    <dbReference type="NCBI Taxonomy" id="72036"/>
    <lineage>
        <taxon>Eukaryota</taxon>
        <taxon>Metazoa</taxon>
        <taxon>Ecdysozoa</taxon>
        <taxon>Arthropoda</taxon>
        <taxon>Crustacea</taxon>
        <taxon>Multicrustacea</taxon>
        <taxon>Hexanauplia</taxon>
        <taxon>Copepoda</taxon>
        <taxon>Siphonostomatoida</taxon>
        <taxon>Caligidae</taxon>
        <taxon>Lepeophtheirus</taxon>
    </lineage>
</organism>